<proteinExistence type="predicted"/>
<evidence type="ECO:0000256" key="1">
    <source>
        <dbReference type="SAM" id="Phobius"/>
    </source>
</evidence>
<name>A0A1I5TN61_9RHOB</name>
<accession>A0A1I5TN61</accession>
<keyword evidence="1" id="KW-0472">Membrane</keyword>
<keyword evidence="1" id="KW-1133">Transmembrane helix</keyword>
<evidence type="ECO:0000313" key="2">
    <source>
        <dbReference type="EMBL" id="SFP84489.1"/>
    </source>
</evidence>
<evidence type="ECO:0000313" key="3">
    <source>
        <dbReference type="Proteomes" id="UP000199356"/>
    </source>
</evidence>
<feature type="transmembrane region" description="Helical" evidence="1">
    <location>
        <begin position="43"/>
        <end position="70"/>
    </location>
</feature>
<dbReference type="AlphaFoldDB" id="A0A1I5TN61"/>
<sequence length="115" mass="12289">MACRSSDVSWTTRKTTFLNYGLLARRRVRYGYLCPFPEALADFLMIAGALIWIAAPVATFIGAVGAISIFKAVAQAIKIEPRVGAMLSCNVILQQVAGGVEISVRGLLKEAAEAA</sequence>
<dbReference type="RefSeq" id="WP_245759293.1">
    <property type="nucleotide sequence ID" value="NZ_FOXA01000014.1"/>
</dbReference>
<protein>
    <submittedName>
        <fullName evidence="2">Uncharacterized protein</fullName>
    </submittedName>
</protein>
<keyword evidence="3" id="KW-1185">Reference proteome</keyword>
<keyword evidence="1" id="KW-0812">Transmembrane</keyword>
<organism evidence="2 3">
    <name type="scientific">Tranquillimonas alkanivorans</name>
    <dbReference type="NCBI Taxonomy" id="441119"/>
    <lineage>
        <taxon>Bacteria</taxon>
        <taxon>Pseudomonadati</taxon>
        <taxon>Pseudomonadota</taxon>
        <taxon>Alphaproteobacteria</taxon>
        <taxon>Rhodobacterales</taxon>
        <taxon>Roseobacteraceae</taxon>
        <taxon>Tranquillimonas</taxon>
    </lineage>
</organism>
<dbReference type="Proteomes" id="UP000199356">
    <property type="component" value="Unassembled WGS sequence"/>
</dbReference>
<dbReference type="STRING" id="441119.SAMN04488047_11441"/>
<gene>
    <name evidence="2" type="ORF">SAMN04488047_11441</name>
</gene>
<dbReference type="EMBL" id="FOXA01000014">
    <property type="protein sequence ID" value="SFP84489.1"/>
    <property type="molecule type" value="Genomic_DNA"/>
</dbReference>
<reference evidence="2 3" key="1">
    <citation type="submission" date="2016-10" db="EMBL/GenBank/DDBJ databases">
        <authorList>
            <person name="de Groot N.N."/>
        </authorList>
    </citation>
    <scope>NUCLEOTIDE SEQUENCE [LARGE SCALE GENOMIC DNA]</scope>
    <source>
        <strain evidence="2 3">DSM 19547</strain>
    </source>
</reference>